<evidence type="ECO:0000313" key="3">
    <source>
        <dbReference type="Proteomes" id="UP000054248"/>
    </source>
</evidence>
<dbReference type="HOGENOM" id="CLU_1994293_0_0_1"/>
<evidence type="ECO:0000313" key="2">
    <source>
        <dbReference type="EMBL" id="KIO18977.1"/>
    </source>
</evidence>
<feature type="region of interest" description="Disordered" evidence="1">
    <location>
        <begin position="1"/>
        <end position="21"/>
    </location>
</feature>
<gene>
    <name evidence="2" type="ORF">M407DRAFT_153445</name>
</gene>
<keyword evidence="3" id="KW-1185">Reference proteome</keyword>
<reference evidence="2 3" key="1">
    <citation type="submission" date="2014-04" db="EMBL/GenBank/DDBJ databases">
        <authorList>
            <consortium name="DOE Joint Genome Institute"/>
            <person name="Kuo A."/>
            <person name="Girlanda M."/>
            <person name="Perotto S."/>
            <person name="Kohler A."/>
            <person name="Nagy L.G."/>
            <person name="Floudas D."/>
            <person name="Copeland A."/>
            <person name="Barry K.W."/>
            <person name="Cichocki N."/>
            <person name="Veneault-Fourrey C."/>
            <person name="LaButti K."/>
            <person name="Lindquist E.A."/>
            <person name="Lipzen A."/>
            <person name="Lundell T."/>
            <person name="Morin E."/>
            <person name="Murat C."/>
            <person name="Sun H."/>
            <person name="Tunlid A."/>
            <person name="Henrissat B."/>
            <person name="Grigoriev I.V."/>
            <person name="Hibbett D.S."/>
            <person name="Martin F."/>
            <person name="Nordberg H.P."/>
            <person name="Cantor M.N."/>
            <person name="Hua S.X."/>
        </authorList>
    </citation>
    <scope>NUCLEOTIDE SEQUENCE [LARGE SCALE GENOMIC DNA]</scope>
    <source>
        <strain evidence="2 3">MUT 4182</strain>
    </source>
</reference>
<organism evidence="2 3">
    <name type="scientific">Tulasnella calospora MUT 4182</name>
    <dbReference type="NCBI Taxonomy" id="1051891"/>
    <lineage>
        <taxon>Eukaryota</taxon>
        <taxon>Fungi</taxon>
        <taxon>Dikarya</taxon>
        <taxon>Basidiomycota</taxon>
        <taxon>Agaricomycotina</taxon>
        <taxon>Agaricomycetes</taxon>
        <taxon>Cantharellales</taxon>
        <taxon>Tulasnellaceae</taxon>
        <taxon>Tulasnella</taxon>
    </lineage>
</organism>
<accession>A0A0C3LBV6</accession>
<name>A0A0C3LBV6_9AGAM</name>
<dbReference type="Proteomes" id="UP000054248">
    <property type="component" value="Unassembled WGS sequence"/>
</dbReference>
<proteinExistence type="predicted"/>
<evidence type="ECO:0000256" key="1">
    <source>
        <dbReference type="SAM" id="MobiDB-lite"/>
    </source>
</evidence>
<feature type="region of interest" description="Disordered" evidence="1">
    <location>
        <begin position="34"/>
        <end position="63"/>
    </location>
</feature>
<protein>
    <submittedName>
        <fullName evidence="2">Uncharacterized protein</fullName>
    </submittedName>
</protein>
<sequence>MDREPVNTDTEGATESASSVLLSARPTASMRAWSHPLQSVKGRCPSSRTSIEPDLSMGTRRQTRAGSAAARCLDHRDDFGGHPWTGNCCRRGSGTECRWIFVLSSSPRFTPVAYLTGNHASFGPR</sequence>
<reference evidence="3" key="2">
    <citation type="submission" date="2015-01" db="EMBL/GenBank/DDBJ databases">
        <title>Evolutionary Origins and Diversification of the Mycorrhizal Mutualists.</title>
        <authorList>
            <consortium name="DOE Joint Genome Institute"/>
            <consortium name="Mycorrhizal Genomics Consortium"/>
            <person name="Kohler A."/>
            <person name="Kuo A."/>
            <person name="Nagy L.G."/>
            <person name="Floudas D."/>
            <person name="Copeland A."/>
            <person name="Barry K.W."/>
            <person name="Cichocki N."/>
            <person name="Veneault-Fourrey C."/>
            <person name="LaButti K."/>
            <person name="Lindquist E.A."/>
            <person name="Lipzen A."/>
            <person name="Lundell T."/>
            <person name="Morin E."/>
            <person name="Murat C."/>
            <person name="Riley R."/>
            <person name="Ohm R."/>
            <person name="Sun H."/>
            <person name="Tunlid A."/>
            <person name="Henrissat B."/>
            <person name="Grigoriev I.V."/>
            <person name="Hibbett D.S."/>
            <person name="Martin F."/>
        </authorList>
    </citation>
    <scope>NUCLEOTIDE SEQUENCE [LARGE SCALE GENOMIC DNA]</scope>
    <source>
        <strain evidence="3">MUT 4182</strain>
    </source>
</reference>
<dbReference type="AlphaFoldDB" id="A0A0C3LBV6"/>
<feature type="compositionally biased region" description="Polar residues" evidence="1">
    <location>
        <begin position="7"/>
        <end position="21"/>
    </location>
</feature>
<dbReference type="EMBL" id="KN823248">
    <property type="protein sequence ID" value="KIO18977.1"/>
    <property type="molecule type" value="Genomic_DNA"/>
</dbReference>